<dbReference type="PROSITE" id="PS00622">
    <property type="entry name" value="HTH_LUXR_1"/>
    <property type="match status" value="1"/>
</dbReference>
<evidence type="ECO:0000256" key="3">
    <source>
        <dbReference type="ARBA" id="ARBA00023163"/>
    </source>
</evidence>
<proteinExistence type="predicted"/>
<dbReference type="Pfam" id="PF00196">
    <property type="entry name" value="GerE"/>
    <property type="match status" value="1"/>
</dbReference>
<dbReference type="Proteomes" id="UP001055039">
    <property type="component" value="Unassembled WGS sequence"/>
</dbReference>
<dbReference type="InterPro" id="IPR000792">
    <property type="entry name" value="Tscrpt_reg_LuxR_C"/>
</dbReference>
<keyword evidence="3" id="KW-0804">Transcription</keyword>
<evidence type="ECO:0000259" key="4">
    <source>
        <dbReference type="PROSITE" id="PS50043"/>
    </source>
</evidence>
<name>A0ABQ4UP29_9HYPH</name>
<dbReference type="Gene3D" id="1.10.10.10">
    <property type="entry name" value="Winged helix-like DNA-binding domain superfamily/Winged helix DNA-binding domain"/>
    <property type="match status" value="1"/>
</dbReference>
<comment type="caution">
    <text evidence="5">The sequence shown here is derived from an EMBL/GenBank/DDBJ whole genome shotgun (WGS) entry which is preliminary data.</text>
</comment>
<gene>
    <name evidence="5" type="ORF">LNAOJCKE_5078</name>
</gene>
<dbReference type="RefSeq" id="WP_238228748.1">
    <property type="nucleotide sequence ID" value="NZ_BAAADH010000099.1"/>
</dbReference>
<dbReference type="CDD" id="cd06170">
    <property type="entry name" value="LuxR_C_like"/>
    <property type="match status" value="1"/>
</dbReference>
<dbReference type="SMART" id="SM00421">
    <property type="entry name" value="HTH_LUXR"/>
    <property type="match status" value="1"/>
</dbReference>
<reference evidence="5" key="1">
    <citation type="journal article" date="2021" name="Front. Microbiol.">
        <title>Comprehensive Comparative Genomics and Phenotyping of Methylobacterium Species.</title>
        <authorList>
            <person name="Alessa O."/>
            <person name="Ogura Y."/>
            <person name="Fujitani Y."/>
            <person name="Takami H."/>
            <person name="Hayashi T."/>
            <person name="Sahin N."/>
            <person name="Tani A."/>
        </authorList>
    </citation>
    <scope>NUCLEOTIDE SEQUENCE</scope>
    <source>
        <strain evidence="5">NBRC 15686</strain>
    </source>
</reference>
<dbReference type="PROSITE" id="PS50043">
    <property type="entry name" value="HTH_LUXR_2"/>
    <property type="match status" value="1"/>
</dbReference>
<keyword evidence="2" id="KW-0238">DNA-binding</keyword>
<dbReference type="InterPro" id="IPR016032">
    <property type="entry name" value="Sig_transdc_resp-reg_C-effctor"/>
</dbReference>
<evidence type="ECO:0000313" key="6">
    <source>
        <dbReference type="Proteomes" id="UP001055039"/>
    </source>
</evidence>
<sequence>MSEVEVGKKPLQLSDTEWFQELGKLAASIGTDGFHRNLLSLFGRCIRSDSAWIIRYSRVAPPDVLYTSNVPDEIVQFYNKKCLHIDPFSMYWKEHGRPGVLTLTELTNSGPESVLYTKIFTAAAKISDEIGMFFSTVGHCCFGIFLEREKGGFTPADIRRANLIFPALEGFHKSHLGHLFNNLRRTDASKADDLIRRPTSIRDRHGVEVYANDSWRSAVSADTSINPMLETIEPDASVQTLCTRDYLLRTETFDRDFPLAPGGRIFTLEPKAASPAAPVDYEAAAAVLQALTPRERGILSLIMQGENTGQIAQKLKISKGTIKNCKLRIYRKADVSSERYLVKKFVQFFPAP</sequence>
<dbReference type="PANTHER" id="PTHR44688:SF16">
    <property type="entry name" value="DNA-BINDING TRANSCRIPTIONAL ACTIVATOR DEVR_DOSR"/>
    <property type="match status" value="1"/>
</dbReference>
<dbReference type="SUPFAM" id="SSF46894">
    <property type="entry name" value="C-terminal effector domain of the bipartite response regulators"/>
    <property type="match status" value="1"/>
</dbReference>
<dbReference type="PANTHER" id="PTHR44688">
    <property type="entry name" value="DNA-BINDING TRANSCRIPTIONAL ACTIVATOR DEVR_DOSR"/>
    <property type="match status" value="1"/>
</dbReference>
<dbReference type="InterPro" id="IPR036388">
    <property type="entry name" value="WH-like_DNA-bd_sf"/>
</dbReference>
<evidence type="ECO:0000256" key="2">
    <source>
        <dbReference type="ARBA" id="ARBA00023125"/>
    </source>
</evidence>
<accession>A0ABQ4UP29</accession>
<feature type="domain" description="HTH luxR-type" evidence="4">
    <location>
        <begin position="284"/>
        <end position="349"/>
    </location>
</feature>
<evidence type="ECO:0000313" key="5">
    <source>
        <dbReference type="EMBL" id="GJE67845.1"/>
    </source>
</evidence>
<dbReference type="PRINTS" id="PR00038">
    <property type="entry name" value="HTHLUXR"/>
</dbReference>
<dbReference type="EMBL" id="BPRC01000035">
    <property type="protein sequence ID" value="GJE67845.1"/>
    <property type="molecule type" value="Genomic_DNA"/>
</dbReference>
<keyword evidence="6" id="KW-1185">Reference proteome</keyword>
<keyword evidence="1" id="KW-0805">Transcription regulation</keyword>
<evidence type="ECO:0000256" key="1">
    <source>
        <dbReference type="ARBA" id="ARBA00023015"/>
    </source>
</evidence>
<protein>
    <recommendedName>
        <fullName evidence="4">HTH luxR-type domain-containing protein</fullName>
    </recommendedName>
</protein>
<reference evidence="5" key="2">
    <citation type="submission" date="2021-08" db="EMBL/GenBank/DDBJ databases">
        <authorList>
            <person name="Tani A."/>
            <person name="Ola A."/>
            <person name="Ogura Y."/>
            <person name="Katsura K."/>
            <person name="Hayashi T."/>
        </authorList>
    </citation>
    <scope>NUCLEOTIDE SEQUENCE</scope>
    <source>
        <strain evidence="5">NBRC 15686</strain>
    </source>
</reference>
<organism evidence="5 6">
    <name type="scientific">Methylorubrum aminovorans</name>
    <dbReference type="NCBI Taxonomy" id="269069"/>
    <lineage>
        <taxon>Bacteria</taxon>
        <taxon>Pseudomonadati</taxon>
        <taxon>Pseudomonadota</taxon>
        <taxon>Alphaproteobacteria</taxon>
        <taxon>Hyphomicrobiales</taxon>
        <taxon>Methylobacteriaceae</taxon>
        <taxon>Methylorubrum</taxon>
    </lineage>
</organism>